<dbReference type="OrthoDB" id="4879622at2"/>
<keyword evidence="1" id="KW-0472">Membrane</keyword>
<comment type="caution">
    <text evidence="2">The sequence shown here is derived from an EMBL/GenBank/DDBJ whole genome shotgun (WGS) entry which is preliminary data.</text>
</comment>
<evidence type="ECO:0000313" key="2">
    <source>
        <dbReference type="EMBL" id="KAA9393836.1"/>
    </source>
</evidence>
<keyword evidence="1" id="KW-1133">Transmembrane helix</keyword>
<feature type="transmembrane region" description="Helical" evidence="1">
    <location>
        <begin position="6"/>
        <end position="25"/>
    </location>
</feature>
<accession>A0A5J5KYD6</accession>
<dbReference type="AlphaFoldDB" id="A0A5J5KYD6"/>
<gene>
    <name evidence="2" type="ORF">FCK90_10510</name>
</gene>
<dbReference type="EMBL" id="SZWF01000014">
    <property type="protein sequence ID" value="KAA9393836.1"/>
    <property type="molecule type" value="Genomic_DNA"/>
</dbReference>
<dbReference type="RefSeq" id="WP_158034249.1">
    <property type="nucleotide sequence ID" value="NZ_ML708620.1"/>
</dbReference>
<evidence type="ECO:0000256" key="1">
    <source>
        <dbReference type="SAM" id="Phobius"/>
    </source>
</evidence>
<dbReference type="Proteomes" id="UP000325957">
    <property type="component" value="Unassembled WGS sequence"/>
</dbReference>
<keyword evidence="1" id="KW-0812">Transmembrane</keyword>
<keyword evidence="3" id="KW-1185">Reference proteome</keyword>
<organism evidence="2 3">
    <name type="scientific">Kocuria coralli</name>
    <dbReference type="NCBI Taxonomy" id="1461025"/>
    <lineage>
        <taxon>Bacteria</taxon>
        <taxon>Bacillati</taxon>
        <taxon>Actinomycetota</taxon>
        <taxon>Actinomycetes</taxon>
        <taxon>Micrococcales</taxon>
        <taxon>Micrococcaceae</taxon>
        <taxon>Kocuria</taxon>
    </lineage>
</organism>
<reference evidence="2 3" key="1">
    <citation type="submission" date="2019-05" db="EMBL/GenBank/DDBJ databases">
        <title>Kocuria coralli sp. nov., a novel actinobacterium isolated from coral reef seawater.</title>
        <authorList>
            <person name="Li J."/>
        </authorList>
    </citation>
    <scope>NUCLEOTIDE SEQUENCE [LARGE SCALE GENOMIC DNA]</scope>
    <source>
        <strain evidence="2 3">SCSIO 13007</strain>
    </source>
</reference>
<name>A0A5J5KYD6_9MICC</name>
<feature type="transmembrane region" description="Helical" evidence="1">
    <location>
        <begin position="46"/>
        <end position="70"/>
    </location>
</feature>
<proteinExistence type="predicted"/>
<protein>
    <submittedName>
        <fullName evidence="2">Uncharacterized protein</fullName>
    </submittedName>
</protein>
<sequence length="178" mass="18405">MTVVAGGLIAVMLVGIAAGIAIAALKEGVGRKTNRPSLMAAGWKSAGLGFFAAAVIGSAGTLFMAGGSVYSLPKAAAEQVAAQTSTTCSQTFEKKVTDMNDARDIVNSDYNLSSTMNITINYYPDPAQSCAENTVDSCRLVHVKLLSGVSNMNSNQYNGKNVDEWIAPAGTCSTGDPQ</sequence>
<evidence type="ECO:0000313" key="3">
    <source>
        <dbReference type="Proteomes" id="UP000325957"/>
    </source>
</evidence>